<dbReference type="RefSeq" id="WP_206656007.1">
    <property type="nucleotide sequence ID" value="NZ_CP071182.1"/>
</dbReference>
<keyword evidence="8" id="KW-1185">Reference proteome</keyword>
<feature type="domain" description="FAD/NAD(P)-binding" evidence="6">
    <location>
        <begin position="4"/>
        <end position="315"/>
    </location>
</feature>
<accession>A0A9X7VXE5</accession>
<dbReference type="Gene3D" id="3.50.50.100">
    <property type="match status" value="1"/>
</dbReference>
<evidence type="ECO:0000313" key="7">
    <source>
        <dbReference type="EMBL" id="QSO46642.1"/>
    </source>
</evidence>
<protein>
    <submittedName>
        <fullName evidence="7">NAD(P)/FAD-dependent oxidoreductase</fullName>
    </submittedName>
</protein>
<dbReference type="PRINTS" id="PR00368">
    <property type="entry name" value="FADPNR"/>
</dbReference>
<evidence type="ECO:0000259" key="6">
    <source>
        <dbReference type="Pfam" id="PF07992"/>
    </source>
</evidence>
<dbReference type="GO" id="GO:0003955">
    <property type="term" value="F:NAD(P)H dehydrogenase (quinone) activity"/>
    <property type="evidence" value="ECO:0007669"/>
    <property type="project" value="TreeGrafter"/>
</dbReference>
<evidence type="ECO:0000256" key="3">
    <source>
        <dbReference type="ARBA" id="ARBA00022630"/>
    </source>
</evidence>
<proteinExistence type="inferred from homology"/>
<dbReference type="SUPFAM" id="SSF51905">
    <property type="entry name" value="FAD/NAD(P)-binding domain"/>
    <property type="match status" value="2"/>
</dbReference>
<dbReference type="EMBL" id="CP071182">
    <property type="protein sequence ID" value="QSO46642.1"/>
    <property type="molecule type" value="Genomic_DNA"/>
</dbReference>
<evidence type="ECO:0000256" key="4">
    <source>
        <dbReference type="ARBA" id="ARBA00022827"/>
    </source>
</evidence>
<gene>
    <name evidence="7" type="ORF">JZ786_19655</name>
</gene>
<reference evidence="7 8" key="1">
    <citation type="submission" date="2021-02" db="EMBL/GenBank/DDBJ databases">
        <title>Alicyclobacillus curvatus sp. nov. and Alicyclobacillus mengziensis sp. nov., two acidophilic bacteria isolated from acid mine drainage.</title>
        <authorList>
            <person name="Huang Y."/>
        </authorList>
    </citation>
    <scope>NUCLEOTIDE SEQUENCE [LARGE SCALE GENOMIC DNA]</scope>
    <source>
        <strain evidence="7 8">S30H14</strain>
    </source>
</reference>
<dbReference type="Proteomes" id="UP000663505">
    <property type="component" value="Chromosome"/>
</dbReference>
<comment type="similarity">
    <text evidence="2">Belongs to the NADH dehydrogenase family.</text>
</comment>
<dbReference type="InterPro" id="IPR036188">
    <property type="entry name" value="FAD/NAD-bd_sf"/>
</dbReference>
<dbReference type="PRINTS" id="PR00411">
    <property type="entry name" value="PNDRDTASEI"/>
</dbReference>
<sequence>MTQKVLILGAGYAGMMTASRLERLSTEFTLINKNPYHYFTTLLHEVAGGRSTPSNYSVPLTDVLDKPTTHISIDEVTSINRRERTVQLRSGQNEPYDFLVITVGSVPEYFGIPGLAENSLVLNTLDSATRIHQHFEEQMEAYTQDGDMRHLRIVVGGGGLTGIELLGELLDLIPELCARYGITEQKIDLQTIEAASEILPQIPNRLRSKAVGLLTQKGATLHVNTRITEVTAGCVHLGDNQMIEAGTIIWTGGVRANPLLTDAGFTADRRGRAKVNQFLQSVDDHHVFVGGDSAWCDGENGTPLPPTAQMASQMGHVIADNVVALISGNAMTTFRARSLGTLASLGREVGVGTVLGVPVHGVIGGLFKESSKLKYLWELGGIRLVEKKANQVI</sequence>
<evidence type="ECO:0000256" key="2">
    <source>
        <dbReference type="ARBA" id="ARBA00005272"/>
    </source>
</evidence>
<dbReference type="InterPro" id="IPR023753">
    <property type="entry name" value="FAD/NAD-binding_dom"/>
</dbReference>
<keyword evidence="3" id="KW-0285">Flavoprotein</keyword>
<name>A0A9X7VXE5_9BACL</name>
<evidence type="ECO:0000256" key="5">
    <source>
        <dbReference type="ARBA" id="ARBA00023002"/>
    </source>
</evidence>
<evidence type="ECO:0000313" key="8">
    <source>
        <dbReference type="Proteomes" id="UP000663505"/>
    </source>
</evidence>
<keyword evidence="5" id="KW-0560">Oxidoreductase</keyword>
<dbReference type="PANTHER" id="PTHR42913:SF3">
    <property type="entry name" value="64 KDA MITOCHONDRIAL NADH DEHYDROGENASE (EUROFUNG)"/>
    <property type="match status" value="1"/>
</dbReference>
<keyword evidence="4" id="KW-0274">FAD</keyword>
<dbReference type="KEGG" id="afx:JZ786_19655"/>
<dbReference type="InterPro" id="IPR051169">
    <property type="entry name" value="NADH-Q_oxidoreductase"/>
</dbReference>
<dbReference type="Pfam" id="PF07992">
    <property type="entry name" value="Pyr_redox_2"/>
    <property type="match status" value="1"/>
</dbReference>
<dbReference type="AlphaFoldDB" id="A0A9X7VXE5"/>
<dbReference type="PANTHER" id="PTHR42913">
    <property type="entry name" value="APOPTOSIS-INDUCING FACTOR 1"/>
    <property type="match status" value="1"/>
</dbReference>
<evidence type="ECO:0000256" key="1">
    <source>
        <dbReference type="ARBA" id="ARBA00001974"/>
    </source>
</evidence>
<dbReference type="GO" id="GO:0019646">
    <property type="term" value="P:aerobic electron transport chain"/>
    <property type="evidence" value="ECO:0007669"/>
    <property type="project" value="TreeGrafter"/>
</dbReference>
<comment type="cofactor">
    <cofactor evidence="1">
        <name>FAD</name>
        <dbReference type="ChEBI" id="CHEBI:57692"/>
    </cofactor>
</comment>
<organism evidence="7 8">
    <name type="scientific">Alicyclobacillus mengziensis</name>
    <dbReference type="NCBI Taxonomy" id="2931921"/>
    <lineage>
        <taxon>Bacteria</taxon>
        <taxon>Bacillati</taxon>
        <taxon>Bacillota</taxon>
        <taxon>Bacilli</taxon>
        <taxon>Bacillales</taxon>
        <taxon>Alicyclobacillaceae</taxon>
        <taxon>Alicyclobacillus</taxon>
    </lineage>
</organism>